<protein>
    <submittedName>
        <fullName evidence="2">TIP41-domain-containing protein</fullName>
    </submittedName>
</protein>
<dbReference type="InterPro" id="IPR007303">
    <property type="entry name" value="TIP41-like"/>
</dbReference>
<evidence type="ECO:0000313" key="2">
    <source>
        <dbReference type="EMBL" id="TIB74979.1"/>
    </source>
</evidence>
<dbReference type="Pfam" id="PF04176">
    <property type="entry name" value="TIP41"/>
    <property type="match status" value="1"/>
</dbReference>
<proteinExistence type="inferred from homology"/>
<dbReference type="EMBL" id="SPRC01000068">
    <property type="protein sequence ID" value="TIB74979.1"/>
    <property type="molecule type" value="Genomic_DNA"/>
</dbReference>
<dbReference type="GO" id="GO:0031929">
    <property type="term" value="P:TOR signaling"/>
    <property type="evidence" value="ECO:0007669"/>
    <property type="project" value="TreeGrafter"/>
</dbReference>
<name>A0A4T0LLR7_9BASI</name>
<reference evidence="2 3" key="1">
    <citation type="submission" date="2019-03" db="EMBL/GenBank/DDBJ databases">
        <title>Sequencing 25 genomes of Wallemia mellicola.</title>
        <authorList>
            <person name="Gostincar C."/>
        </authorList>
    </citation>
    <scope>NUCLEOTIDE SEQUENCE [LARGE SCALE GENOMIC DNA]</scope>
    <source>
        <strain evidence="2 3">EXF-6152</strain>
    </source>
</reference>
<evidence type="ECO:0000313" key="3">
    <source>
        <dbReference type="Proteomes" id="UP000310685"/>
    </source>
</evidence>
<dbReference type="PANTHER" id="PTHR21021:SF16">
    <property type="entry name" value="TIP41-LIKE PROTEIN"/>
    <property type="match status" value="1"/>
</dbReference>
<dbReference type="GO" id="GO:0005829">
    <property type="term" value="C:cytosol"/>
    <property type="evidence" value="ECO:0007669"/>
    <property type="project" value="TreeGrafter"/>
</dbReference>
<accession>A0A4T0LLR7</accession>
<dbReference type="InterPro" id="IPR051330">
    <property type="entry name" value="Phosphatase_reg/MetRdx"/>
</dbReference>
<dbReference type="PANTHER" id="PTHR21021">
    <property type="entry name" value="GAF/PUTATIVE CYTOSKELETAL PROTEIN"/>
    <property type="match status" value="1"/>
</dbReference>
<dbReference type="AlphaFoldDB" id="A0A4T0LLR7"/>
<sequence length="279" mass="32010">MSKNHKSEYKLNNWVINTQKSTIPSMKETEEFSIDSCLYSLSEELGIPPPEMTFLDSFVELRDNDSDFKISFNTRDALRGVSKKNELRVSYADHWANSTSNRQTEESSTIKPSQPWDWTYTTRYNGSTSNVFSTSNNVNDTIPIDKLSDTNQPILFYDDVQLYEDELGDNGQVGLNVKIRVMPFGWFILQRLFLRVDKVLFRMFDVRVYHEFNSGVVIRESTGLESSWDAVKQCLPPTDATILSDEPTIQATLKMISKYANEQCTKWDGLGSLLDVCKL</sequence>
<comment type="similarity">
    <text evidence="1">Belongs to the TIP41 family.</text>
</comment>
<gene>
    <name evidence="2" type="ORF">E3Q22_04094</name>
</gene>
<evidence type="ECO:0000256" key="1">
    <source>
        <dbReference type="ARBA" id="ARBA00006658"/>
    </source>
</evidence>
<comment type="caution">
    <text evidence="2">The sequence shown here is derived from an EMBL/GenBank/DDBJ whole genome shotgun (WGS) entry which is preliminary data.</text>
</comment>
<dbReference type="Proteomes" id="UP000310685">
    <property type="component" value="Unassembled WGS sequence"/>
</dbReference>
<organism evidence="2 3">
    <name type="scientific">Wallemia mellicola</name>
    <dbReference type="NCBI Taxonomy" id="1708541"/>
    <lineage>
        <taxon>Eukaryota</taxon>
        <taxon>Fungi</taxon>
        <taxon>Dikarya</taxon>
        <taxon>Basidiomycota</taxon>
        <taxon>Wallemiomycotina</taxon>
        <taxon>Wallemiomycetes</taxon>
        <taxon>Wallemiales</taxon>
        <taxon>Wallemiaceae</taxon>
        <taxon>Wallemia</taxon>
    </lineage>
</organism>